<evidence type="ECO:0000313" key="4">
    <source>
        <dbReference type="EMBL" id="QLL66276.1"/>
    </source>
</evidence>
<name>A0A859R168_9HYPH</name>
<dbReference type="AlphaFoldDB" id="A0A859R168"/>
<feature type="region of interest" description="Disordered" evidence="1">
    <location>
        <begin position="36"/>
        <end position="69"/>
    </location>
</feature>
<protein>
    <submittedName>
        <fullName evidence="4">Right-handed parallel beta-helix repeat-containing protein</fullName>
    </submittedName>
</protein>
<feature type="chain" id="PRO_5032654709" evidence="2">
    <location>
        <begin position="23"/>
        <end position="394"/>
    </location>
</feature>
<dbReference type="KEGG" id="emx:FKV68_30375"/>
<geneLocation type="plasmid" evidence="5">
    <name>pemeittgr7c</name>
</geneLocation>
<keyword evidence="4" id="KW-0614">Plasmid</keyword>
<dbReference type="EMBL" id="CP041241">
    <property type="protein sequence ID" value="QLL66276.1"/>
    <property type="molecule type" value="Genomic_DNA"/>
</dbReference>
<evidence type="ECO:0000313" key="5">
    <source>
        <dbReference type="Proteomes" id="UP000510721"/>
    </source>
</evidence>
<dbReference type="Gene3D" id="2.160.20.10">
    <property type="entry name" value="Single-stranded right-handed beta-helix, Pectin lyase-like"/>
    <property type="match status" value="1"/>
</dbReference>
<keyword evidence="2" id="KW-0732">Signal</keyword>
<dbReference type="InterPro" id="IPR006626">
    <property type="entry name" value="PbH1"/>
</dbReference>
<dbReference type="PROSITE" id="PS51257">
    <property type="entry name" value="PROKAR_LIPOPROTEIN"/>
    <property type="match status" value="1"/>
</dbReference>
<organism evidence="4 5">
    <name type="scientific">Sinorhizobium mexicanum</name>
    <dbReference type="NCBI Taxonomy" id="375549"/>
    <lineage>
        <taxon>Bacteria</taxon>
        <taxon>Pseudomonadati</taxon>
        <taxon>Pseudomonadota</taxon>
        <taxon>Alphaproteobacteria</taxon>
        <taxon>Hyphomicrobiales</taxon>
        <taxon>Rhizobiaceae</taxon>
        <taxon>Sinorhizobium/Ensifer group</taxon>
        <taxon>Sinorhizobium</taxon>
    </lineage>
</organism>
<dbReference type="SUPFAM" id="SSF51126">
    <property type="entry name" value="Pectin lyase-like"/>
    <property type="match status" value="1"/>
</dbReference>
<evidence type="ECO:0000259" key="3">
    <source>
        <dbReference type="Pfam" id="PF05048"/>
    </source>
</evidence>
<accession>A0A859R168</accession>
<proteinExistence type="predicted"/>
<gene>
    <name evidence="4" type="ORF">FKV68_30375</name>
</gene>
<evidence type="ECO:0000256" key="2">
    <source>
        <dbReference type="SAM" id="SignalP"/>
    </source>
</evidence>
<sequence length="394" mass="40832">MHPTKTISLFLASLALVSLALAGCQSDLATVADAAFSEPPRPPIEQPPVAEPPTVPPAPAPEQAEPKPACGADVQAKLKAPGANAVSLDCSIRLSSADVVTHALVFEGAAASGSVLDCGGGTIDVSAGTSRKQKTAVVVRSSKAGSGAWSAPSNVTIRNCRINGFVRIYGLGENANGETMKASSLNANHTAFAQASAPKNVRLENVTFKAPDGIPIYIGPGVTGAALVDSRIDGKSTSVAVYLDAESANNTISNNVFGISTESRELIAIDGSANNRIANNTFDHPENGGIFVYRNCGEGGVIRHQKPEFNQITGNTFRYGSAFLTQPAVWLNSRNGNRNYCSDEPASPFGSAASNLDFARHNIVRDNKLVGGSESLIRNDDTTNDVGANVATGG</sequence>
<dbReference type="Proteomes" id="UP000510721">
    <property type="component" value="Plasmid pEmeITTGR7c"/>
</dbReference>
<evidence type="ECO:0000256" key="1">
    <source>
        <dbReference type="SAM" id="MobiDB-lite"/>
    </source>
</evidence>
<dbReference type="InterPro" id="IPR011050">
    <property type="entry name" value="Pectin_lyase_fold/virulence"/>
</dbReference>
<feature type="domain" description="Periplasmic copper-binding protein NosD beta helix" evidence="3">
    <location>
        <begin position="142"/>
        <end position="317"/>
    </location>
</feature>
<dbReference type="InterPro" id="IPR007742">
    <property type="entry name" value="NosD_dom"/>
</dbReference>
<feature type="compositionally biased region" description="Pro residues" evidence="1">
    <location>
        <begin position="39"/>
        <end position="60"/>
    </location>
</feature>
<dbReference type="InterPro" id="IPR012334">
    <property type="entry name" value="Pectin_lyas_fold"/>
</dbReference>
<reference evidence="4 5" key="1">
    <citation type="submission" date="2019-06" db="EMBL/GenBank/DDBJ databases">
        <title>Complete genome sequence of Ensifer mexicanus ITTG R7 isolated from nodules of Acacia angustissima (Mill.) Kuntze.</title>
        <authorList>
            <person name="Rincon-Rosales R."/>
            <person name="Rogel M.A."/>
            <person name="Guerrero G."/>
            <person name="Rincon-Molina C.I."/>
            <person name="Lopez-Lopez A."/>
            <person name="Martinez-Romero E."/>
        </authorList>
    </citation>
    <scope>NUCLEOTIDE SEQUENCE [LARGE SCALE GENOMIC DNA]</scope>
    <source>
        <strain evidence="4 5">ITTG R7</strain>
        <plasmid evidence="5">pemeittgr7c</plasmid>
    </source>
</reference>
<feature type="signal peptide" evidence="2">
    <location>
        <begin position="1"/>
        <end position="22"/>
    </location>
</feature>
<dbReference type="SMART" id="SM00710">
    <property type="entry name" value="PbH1"/>
    <property type="match status" value="4"/>
</dbReference>
<keyword evidence="5" id="KW-1185">Reference proteome</keyword>
<dbReference type="Pfam" id="PF05048">
    <property type="entry name" value="NosD"/>
    <property type="match status" value="1"/>
</dbReference>